<reference evidence="8 11" key="3">
    <citation type="journal article" date="2017" name="Nat. Microbiol.">
        <title>Natural product diversity associated with the nematode symbionts Photorhabdus and Xenorhabdus.</title>
        <authorList>
            <person name="Tobias N.J."/>
            <person name="Wolff H."/>
            <person name="Djahanschiri B."/>
            <person name="Grundmann F."/>
            <person name="Kronenwerth M."/>
            <person name="Shi Y.M."/>
            <person name="Simonyi S."/>
            <person name="Grun P."/>
            <person name="Shapiro-Ilan D."/>
            <person name="Pidot S.J."/>
            <person name="Stinear T.P."/>
            <person name="Ebersberger I."/>
            <person name="Bode H.B."/>
        </authorList>
    </citation>
    <scope>NUCLEOTIDE SEQUENCE [LARGE SCALE GENOMIC DNA]</scope>
    <source>
        <strain evidence="8 11">DSM 17908</strain>
    </source>
</reference>
<dbReference type="Gene3D" id="2.40.160.20">
    <property type="match status" value="1"/>
</dbReference>
<evidence type="ECO:0000256" key="5">
    <source>
        <dbReference type="ARBA" id="ARBA00023136"/>
    </source>
</evidence>
<accession>A0A1I3IX74</accession>
<organism evidence="9 10">
    <name type="scientific">Xenorhabdus mauleonii</name>
    <dbReference type="NCBI Taxonomy" id="351675"/>
    <lineage>
        <taxon>Bacteria</taxon>
        <taxon>Pseudomonadati</taxon>
        <taxon>Pseudomonadota</taxon>
        <taxon>Gammaproteobacteria</taxon>
        <taxon>Enterobacterales</taxon>
        <taxon>Morganellaceae</taxon>
        <taxon>Xenorhabdus</taxon>
    </lineage>
</organism>
<reference evidence="9" key="2">
    <citation type="submission" date="2016-10" db="EMBL/GenBank/DDBJ databases">
        <authorList>
            <person name="de Groot N.N."/>
        </authorList>
    </citation>
    <scope>NUCLEOTIDE SEQUENCE [LARGE SCALE GENOMIC DNA]</scope>
    <source>
        <strain evidence="9">DSM 17908</strain>
    </source>
</reference>
<feature type="domain" description="Outer membrane protein beta-barrel" evidence="7">
    <location>
        <begin position="11"/>
        <end position="185"/>
    </location>
</feature>
<dbReference type="PRINTS" id="PR00316">
    <property type="entry name" value="ENTEROVIROMP"/>
</dbReference>
<dbReference type="EMBL" id="NITY01000001">
    <property type="protein sequence ID" value="PHM46022.1"/>
    <property type="molecule type" value="Genomic_DNA"/>
</dbReference>
<evidence type="ECO:0000256" key="3">
    <source>
        <dbReference type="ARBA" id="ARBA00022692"/>
    </source>
</evidence>
<dbReference type="InterPro" id="IPR000758">
    <property type="entry name" value="Enterovir_OMP"/>
</dbReference>
<proteinExistence type="predicted"/>
<dbReference type="PANTHER" id="PTHR35892:SF2">
    <property type="entry name" value="OUTER MEMBRANE PROTEIN PAGN"/>
    <property type="match status" value="1"/>
</dbReference>
<dbReference type="InterPro" id="IPR027385">
    <property type="entry name" value="Beta-barrel_OMP"/>
</dbReference>
<evidence type="ECO:0000256" key="2">
    <source>
        <dbReference type="ARBA" id="ARBA00022452"/>
    </source>
</evidence>
<evidence type="ECO:0000259" key="7">
    <source>
        <dbReference type="Pfam" id="PF13505"/>
    </source>
</evidence>
<evidence type="ECO:0000313" key="9">
    <source>
        <dbReference type="EMBL" id="SFI52455.1"/>
    </source>
</evidence>
<dbReference type="GO" id="GO:0044384">
    <property type="term" value="C:host outer membrane"/>
    <property type="evidence" value="ECO:0007669"/>
    <property type="project" value="InterPro"/>
</dbReference>
<name>A0A1I3IX74_9GAMM</name>
<dbReference type="Pfam" id="PF13505">
    <property type="entry name" value="OMP_b-brl"/>
    <property type="match status" value="1"/>
</dbReference>
<evidence type="ECO:0000256" key="1">
    <source>
        <dbReference type="ARBA" id="ARBA00004571"/>
    </source>
</evidence>
<evidence type="ECO:0000256" key="6">
    <source>
        <dbReference type="SAM" id="SignalP"/>
    </source>
</evidence>
<dbReference type="PANTHER" id="PTHR35892">
    <property type="entry name" value="OUTER MEMBRANE PROTEIN PAGN-RELATED"/>
    <property type="match status" value="1"/>
</dbReference>
<keyword evidence="2" id="KW-1134">Transmembrane beta strand</keyword>
<dbReference type="Proteomes" id="UP000224607">
    <property type="component" value="Unassembled WGS sequence"/>
</dbReference>
<feature type="chain" id="PRO_5011453094" evidence="6">
    <location>
        <begin position="24"/>
        <end position="185"/>
    </location>
</feature>
<dbReference type="SUPFAM" id="SSF56925">
    <property type="entry name" value="OMPA-like"/>
    <property type="match status" value="1"/>
</dbReference>
<keyword evidence="5" id="KW-0472">Membrane</keyword>
<keyword evidence="3" id="KW-0812">Transmembrane</keyword>
<comment type="subcellular location">
    <subcellularLocation>
        <location evidence="1">Cell outer membrane</location>
        <topology evidence="1">Multi-pass membrane protein</topology>
    </subcellularLocation>
</comment>
<evidence type="ECO:0000256" key="4">
    <source>
        <dbReference type="ARBA" id="ARBA00022729"/>
    </source>
</evidence>
<dbReference type="EMBL" id="FORG01000002">
    <property type="protein sequence ID" value="SFI52455.1"/>
    <property type="molecule type" value="Genomic_DNA"/>
</dbReference>
<feature type="signal peptide" evidence="6">
    <location>
        <begin position="1"/>
        <end position="23"/>
    </location>
</feature>
<reference evidence="10" key="1">
    <citation type="submission" date="2016-10" db="EMBL/GenBank/DDBJ databases">
        <authorList>
            <person name="Varghese N."/>
            <person name="Submissions S."/>
        </authorList>
    </citation>
    <scope>NUCLEOTIDE SEQUENCE [LARGE SCALE GENOMIC DNA]</scope>
    <source>
        <strain evidence="10">DSM 17908</strain>
    </source>
</reference>
<dbReference type="OrthoDB" id="5873117at2"/>
<protein>
    <submittedName>
        <fullName evidence="9">Attachment invasion locus protein</fullName>
    </submittedName>
</protein>
<evidence type="ECO:0000313" key="11">
    <source>
        <dbReference type="Proteomes" id="UP000224607"/>
    </source>
</evidence>
<keyword evidence="11" id="KW-1185">Reference proteome</keyword>
<dbReference type="GO" id="GO:0009279">
    <property type="term" value="C:cell outer membrane"/>
    <property type="evidence" value="ECO:0007669"/>
    <property type="project" value="UniProtKB-SubCell"/>
</dbReference>
<dbReference type="STRING" id="351675.SAMN05421680_10211"/>
<keyword evidence="4 6" id="KW-0732">Signal</keyword>
<dbReference type="InterPro" id="IPR011250">
    <property type="entry name" value="OMP/PagP_B-barrel"/>
</dbReference>
<dbReference type="PROSITE" id="PS00694">
    <property type="entry name" value="ENT_VIR_OMP_1"/>
    <property type="match status" value="1"/>
</dbReference>
<gene>
    <name evidence="9" type="ORF">SAMN05421680_10211</name>
    <name evidence="8" type="ORF">Xmau_00415</name>
</gene>
<dbReference type="AlphaFoldDB" id="A0A1I3IX74"/>
<dbReference type="Proteomes" id="UP000198919">
    <property type="component" value="Unassembled WGS sequence"/>
</dbReference>
<sequence>MKHTLLATAIAVGVSIFSFNVNASNNHTISLGYAQSSINSDAEIQLANKKMDNKQHGLNLKYRYEFDKHFGIISSLTYTQNQHTDDNLGNISKFKWSNTSLMAGPAYRFNDFVSAYGLLGAVHRKVSFDVSDKTTNGSMKKTSLSYGIGLQFNPAPNWAADVSYSHAKSGEFKLGTWAFGVGYRF</sequence>
<dbReference type="InterPro" id="IPR051723">
    <property type="entry name" value="Bact_OM_Invasion-Related"/>
</dbReference>
<dbReference type="PROSITE" id="PS00695">
    <property type="entry name" value="ENT_VIR_OMP_2"/>
    <property type="match status" value="1"/>
</dbReference>
<dbReference type="RefSeq" id="WP_092507355.1">
    <property type="nucleotide sequence ID" value="NZ_CAWNQB010000001.1"/>
</dbReference>
<evidence type="ECO:0000313" key="8">
    <source>
        <dbReference type="EMBL" id="PHM46022.1"/>
    </source>
</evidence>
<evidence type="ECO:0000313" key="10">
    <source>
        <dbReference type="Proteomes" id="UP000198919"/>
    </source>
</evidence>